<evidence type="ECO:0000313" key="1">
    <source>
        <dbReference type="Proteomes" id="UP000095283"/>
    </source>
</evidence>
<sequence length="102" mass="11964">MGRASTLSIHKRGQIKVLSNTGYTVKQISDVVKRSKKSIMNFVPLQEEYDTKKCKSINEIRRTCDTDVKKCPQLTQVRKDESLHLARYSMKCDWKEVRFLRI</sequence>
<dbReference type="Gene3D" id="1.10.10.60">
    <property type="entry name" value="Homeodomain-like"/>
    <property type="match status" value="1"/>
</dbReference>
<evidence type="ECO:0000313" key="2">
    <source>
        <dbReference type="WBParaSite" id="Hba_05316"/>
    </source>
</evidence>
<dbReference type="WBParaSite" id="Hba_05316">
    <property type="protein sequence ID" value="Hba_05316"/>
    <property type="gene ID" value="Hba_05316"/>
</dbReference>
<name>A0A1I7WJW4_HETBA</name>
<reference evidence="2" key="1">
    <citation type="submission" date="2016-11" db="UniProtKB">
        <authorList>
            <consortium name="WormBaseParasite"/>
        </authorList>
    </citation>
    <scope>IDENTIFICATION</scope>
</reference>
<dbReference type="AlphaFoldDB" id="A0A1I7WJW4"/>
<proteinExistence type="predicted"/>
<keyword evidence="1" id="KW-1185">Reference proteome</keyword>
<protein>
    <submittedName>
        <fullName evidence="2">HTH_Tnp_Tc3_1 domain-containing protein</fullName>
    </submittedName>
</protein>
<organism evidence="1 2">
    <name type="scientific">Heterorhabditis bacteriophora</name>
    <name type="common">Entomopathogenic nematode worm</name>
    <dbReference type="NCBI Taxonomy" id="37862"/>
    <lineage>
        <taxon>Eukaryota</taxon>
        <taxon>Metazoa</taxon>
        <taxon>Ecdysozoa</taxon>
        <taxon>Nematoda</taxon>
        <taxon>Chromadorea</taxon>
        <taxon>Rhabditida</taxon>
        <taxon>Rhabditina</taxon>
        <taxon>Rhabditomorpha</taxon>
        <taxon>Strongyloidea</taxon>
        <taxon>Heterorhabditidae</taxon>
        <taxon>Heterorhabditis</taxon>
    </lineage>
</organism>
<accession>A0A1I7WJW4</accession>
<dbReference type="Proteomes" id="UP000095283">
    <property type="component" value="Unplaced"/>
</dbReference>